<proteinExistence type="predicted"/>
<keyword evidence="5 6" id="KW-0472">Membrane</keyword>
<keyword evidence="3 6" id="KW-0812">Transmembrane</keyword>
<feature type="transmembrane region" description="Helical" evidence="6">
    <location>
        <begin position="71"/>
        <end position="88"/>
    </location>
</feature>
<evidence type="ECO:0000259" key="7">
    <source>
        <dbReference type="Pfam" id="PF00892"/>
    </source>
</evidence>
<feature type="transmembrane region" description="Helical" evidence="6">
    <location>
        <begin position="94"/>
        <end position="116"/>
    </location>
</feature>
<sequence length="200" mass="21756">MATKTHPILATIALLIATALWGSSFAITQVVVTQMDLISGMLFRSLIAVIILFLLKPKAVFELIPIDRKHSIFIGFFLGSGYLLQSWGLQYTTATASGFIAGMFVVFTPLVGALLFRERIRGLTWAAILVAVFGLAVMTLRGVGFGFGESITLVTAFMWSLQITFLSRWGRPEIAWAMTTMQMAVVAAMSLVLSSILGTL</sequence>
<feature type="domain" description="EamA" evidence="7">
    <location>
        <begin position="11"/>
        <end position="139"/>
    </location>
</feature>
<name>A0A6J6ETB0_9ZZZZ</name>
<accession>A0A6J6ETB0</accession>
<dbReference type="InterPro" id="IPR051258">
    <property type="entry name" value="Diverse_Substrate_Transporter"/>
</dbReference>
<dbReference type="EMBL" id="CAEZTT010000080">
    <property type="protein sequence ID" value="CAB4578635.1"/>
    <property type="molecule type" value="Genomic_DNA"/>
</dbReference>
<feature type="transmembrane region" description="Helical" evidence="6">
    <location>
        <begin position="36"/>
        <end position="55"/>
    </location>
</feature>
<evidence type="ECO:0000256" key="4">
    <source>
        <dbReference type="ARBA" id="ARBA00022989"/>
    </source>
</evidence>
<reference evidence="8" key="1">
    <citation type="submission" date="2020-05" db="EMBL/GenBank/DDBJ databases">
        <authorList>
            <person name="Chiriac C."/>
            <person name="Salcher M."/>
            <person name="Ghai R."/>
            <person name="Kavagutti S V."/>
        </authorList>
    </citation>
    <scope>NUCLEOTIDE SEQUENCE</scope>
</reference>
<evidence type="ECO:0000256" key="1">
    <source>
        <dbReference type="ARBA" id="ARBA00004651"/>
    </source>
</evidence>
<keyword evidence="2" id="KW-1003">Cell membrane</keyword>
<evidence type="ECO:0000256" key="6">
    <source>
        <dbReference type="SAM" id="Phobius"/>
    </source>
</evidence>
<dbReference type="PANTHER" id="PTHR42920:SF5">
    <property type="entry name" value="EAMA DOMAIN-CONTAINING PROTEIN"/>
    <property type="match status" value="1"/>
</dbReference>
<dbReference type="InterPro" id="IPR000620">
    <property type="entry name" value="EamA_dom"/>
</dbReference>
<keyword evidence="4 6" id="KW-1133">Transmembrane helix</keyword>
<evidence type="ECO:0000256" key="2">
    <source>
        <dbReference type="ARBA" id="ARBA00022475"/>
    </source>
</evidence>
<gene>
    <name evidence="8" type="ORF">UFOPK1726_00743</name>
</gene>
<organism evidence="8">
    <name type="scientific">freshwater metagenome</name>
    <dbReference type="NCBI Taxonomy" id="449393"/>
    <lineage>
        <taxon>unclassified sequences</taxon>
        <taxon>metagenomes</taxon>
        <taxon>ecological metagenomes</taxon>
    </lineage>
</organism>
<feature type="transmembrane region" description="Helical" evidence="6">
    <location>
        <begin position="174"/>
        <end position="197"/>
    </location>
</feature>
<comment type="subcellular location">
    <subcellularLocation>
        <location evidence="1">Cell membrane</location>
        <topology evidence="1">Multi-pass membrane protein</topology>
    </subcellularLocation>
</comment>
<evidence type="ECO:0000313" key="8">
    <source>
        <dbReference type="EMBL" id="CAB4578635.1"/>
    </source>
</evidence>
<dbReference type="InterPro" id="IPR037185">
    <property type="entry name" value="EmrE-like"/>
</dbReference>
<protein>
    <submittedName>
        <fullName evidence="8">Unannotated protein</fullName>
    </submittedName>
</protein>
<evidence type="ECO:0000256" key="5">
    <source>
        <dbReference type="ARBA" id="ARBA00023136"/>
    </source>
</evidence>
<evidence type="ECO:0000256" key="3">
    <source>
        <dbReference type="ARBA" id="ARBA00022692"/>
    </source>
</evidence>
<dbReference type="GO" id="GO:0005886">
    <property type="term" value="C:plasma membrane"/>
    <property type="evidence" value="ECO:0007669"/>
    <property type="project" value="UniProtKB-SubCell"/>
</dbReference>
<dbReference type="SUPFAM" id="SSF103481">
    <property type="entry name" value="Multidrug resistance efflux transporter EmrE"/>
    <property type="match status" value="1"/>
</dbReference>
<dbReference type="Pfam" id="PF00892">
    <property type="entry name" value="EamA"/>
    <property type="match status" value="1"/>
</dbReference>
<feature type="transmembrane region" description="Helical" evidence="6">
    <location>
        <begin position="123"/>
        <end position="144"/>
    </location>
</feature>
<dbReference type="AlphaFoldDB" id="A0A6J6ETB0"/>
<dbReference type="PANTHER" id="PTHR42920">
    <property type="entry name" value="OS03G0707200 PROTEIN-RELATED"/>
    <property type="match status" value="1"/>
</dbReference>